<dbReference type="InterPro" id="IPR027417">
    <property type="entry name" value="P-loop_NTPase"/>
</dbReference>
<dbReference type="InterPro" id="IPR003439">
    <property type="entry name" value="ABC_transporter-like_ATP-bd"/>
</dbReference>
<comment type="similarity">
    <text evidence="1">Belongs to the ABC transporter superfamily.</text>
</comment>
<dbReference type="Proteomes" id="UP000319722">
    <property type="component" value="Unassembled WGS sequence"/>
</dbReference>
<dbReference type="PROSITE" id="PS00211">
    <property type="entry name" value="ABC_TRANSPORTER_1"/>
    <property type="match status" value="1"/>
</dbReference>
<dbReference type="InterPro" id="IPR052156">
    <property type="entry name" value="BCAA_Transport_ATP-bd_LivF"/>
</dbReference>
<dbReference type="PANTHER" id="PTHR43820">
    <property type="entry name" value="HIGH-AFFINITY BRANCHED-CHAIN AMINO ACID TRANSPORT ATP-BINDING PROTEIN LIVF"/>
    <property type="match status" value="1"/>
</dbReference>
<proteinExistence type="inferred from homology"/>
<keyword evidence="4" id="KW-0547">Nucleotide-binding</keyword>
<evidence type="ECO:0000256" key="2">
    <source>
        <dbReference type="ARBA" id="ARBA00022448"/>
    </source>
</evidence>
<dbReference type="RefSeq" id="WP_261380386.1">
    <property type="nucleotide sequence ID" value="NZ_VIVL01000010.1"/>
</dbReference>
<accession>A0A561BEA6</accession>
<evidence type="ECO:0000256" key="1">
    <source>
        <dbReference type="ARBA" id="ARBA00005417"/>
    </source>
</evidence>
<dbReference type="InterPro" id="IPR003593">
    <property type="entry name" value="AAA+_ATPase"/>
</dbReference>
<dbReference type="PANTHER" id="PTHR43820:SF5">
    <property type="entry name" value="HIGH-AFFINITY BRANCHED-CHAIN AMINO ACID TRANSPORT ATP-BINDING PROTEIN"/>
    <property type="match status" value="1"/>
</dbReference>
<gene>
    <name evidence="8" type="ORF">FB547_110161</name>
</gene>
<evidence type="ECO:0000256" key="3">
    <source>
        <dbReference type="ARBA" id="ARBA00022475"/>
    </source>
</evidence>
<feature type="domain" description="ABC transporter" evidence="7">
    <location>
        <begin position="6"/>
        <end position="241"/>
    </location>
</feature>
<keyword evidence="3" id="KW-0472">Membrane</keyword>
<reference evidence="8 9" key="1">
    <citation type="submission" date="2019-06" db="EMBL/GenBank/DDBJ databases">
        <title>Sorghum-associated microbial communities from plants grown in Nebraska, USA.</title>
        <authorList>
            <person name="Schachtman D."/>
        </authorList>
    </citation>
    <scope>NUCLEOTIDE SEQUENCE [LARGE SCALE GENOMIC DNA]</scope>
    <source>
        <strain evidence="8 9">T529</strain>
    </source>
</reference>
<keyword evidence="2" id="KW-0813">Transport</keyword>
<dbReference type="PROSITE" id="PS50893">
    <property type="entry name" value="ABC_TRANSPORTER_2"/>
    <property type="match status" value="1"/>
</dbReference>
<dbReference type="CDD" id="cd03224">
    <property type="entry name" value="ABC_TM1139_LivF_branched"/>
    <property type="match status" value="1"/>
</dbReference>
<dbReference type="GO" id="GO:0015658">
    <property type="term" value="F:branched-chain amino acid transmembrane transporter activity"/>
    <property type="evidence" value="ECO:0007669"/>
    <property type="project" value="TreeGrafter"/>
</dbReference>
<dbReference type="GO" id="GO:0015807">
    <property type="term" value="P:L-amino acid transport"/>
    <property type="evidence" value="ECO:0007669"/>
    <property type="project" value="TreeGrafter"/>
</dbReference>
<comment type="caution">
    <text evidence="8">The sequence shown here is derived from an EMBL/GenBank/DDBJ whole genome shotgun (WGS) entry which is preliminary data.</text>
</comment>
<dbReference type="SMART" id="SM00382">
    <property type="entry name" value="AAA"/>
    <property type="match status" value="1"/>
</dbReference>
<dbReference type="SUPFAM" id="SSF52540">
    <property type="entry name" value="P-loop containing nucleoside triphosphate hydrolases"/>
    <property type="match status" value="1"/>
</dbReference>
<organism evidence="8 9">
    <name type="scientific">Variovorax beijingensis</name>
    <dbReference type="NCBI Taxonomy" id="2496117"/>
    <lineage>
        <taxon>Bacteria</taxon>
        <taxon>Pseudomonadati</taxon>
        <taxon>Pseudomonadota</taxon>
        <taxon>Betaproteobacteria</taxon>
        <taxon>Burkholderiales</taxon>
        <taxon>Comamonadaceae</taxon>
        <taxon>Variovorax</taxon>
    </lineage>
</organism>
<evidence type="ECO:0000313" key="9">
    <source>
        <dbReference type="Proteomes" id="UP000319722"/>
    </source>
</evidence>
<dbReference type="EMBL" id="VIVL01000010">
    <property type="protein sequence ID" value="TWD77199.1"/>
    <property type="molecule type" value="Genomic_DNA"/>
</dbReference>
<keyword evidence="5 8" id="KW-0067">ATP-binding</keyword>
<protein>
    <submittedName>
        <fullName evidence="8">Branched-chain amino acid transport system ATP-binding protein</fullName>
    </submittedName>
</protein>
<name>A0A561BEA6_9BURK</name>
<dbReference type="AlphaFoldDB" id="A0A561BEA6"/>
<dbReference type="Gene3D" id="3.40.50.300">
    <property type="entry name" value="P-loop containing nucleotide triphosphate hydrolases"/>
    <property type="match status" value="1"/>
</dbReference>
<keyword evidence="6" id="KW-0029">Amino-acid transport</keyword>
<evidence type="ECO:0000256" key="6">
    <source>
        <dbReference type="ARBA" id="ARBA00022970"/>
    </source>
</evidence>
<dbReference type="GO" id="GO:0016887">
    <property type="term" value="F:ATP hydrolysis activity"/>
    <property type="evidence" value="ECO:0007669"/>
    <property type="project" value="InterPro"/>
</dbReference>
<evidence type="ECO:0000256" key="5">
    <source>
        <dbReference type="ARBA" id="ARBA00022840"/>
    </source>
</evidence>
<dbReference type="InterPro" id="IPR017871">
    <property type="entry name" value="ABC_transporter-like_CS"/>
</dbReference>
<dbReference type="GO" id="GO:0005524">
    <property type="term" value="F:ATP binding"/>
    <property type="evidence" value="ECO:0007669"/>
    <property type="project" value="UniProtKB-KW"/>
</dbReference>
<sequence>MTNCLLQTRGLTARYGDFQALFGLDIEVAAGEVVALIGANGAGKSTLLKCVTGLLPTRPGMVMLGGESIAGLAPHQIVQRGVAMVPEGRRLFAGLTVEDNLQVARDHARRLASGEGPGWTFERVYELFPVLSEKRRVAVESLSGGQQQMVAIGRALLCNPRLLLCDELSLGLAPKVIGEIYAALPVIAAEGTAMVLVEQDVSLAQRASSRLYCLLEGRVTLHAASGKVGREAITRAFFGGAAHAMA</sequence>
<dbReference type="Pfam" id="PF00005">
    <property type="entry name" value="ABC_tran"/>
    <property type="match status" value="1"/>
</dbReference>
<evidence type="ECO:0000256" key="4">
    <source>
        <dbReference type="ARBA" id="ARBA00022741"/>
    </source>
</evidence>
<keyword evidence="3" id="KW-1003">Cell membrane</keyword>
<evidence type="ECO:0000313" key="8">
    <source>
        <dbReference type="EMBL" id="TWD77199.1"/>
    </source>
</evidence>
<evidence type="ECO:0000259" key="7">
    <source>
        <dbReference type="PROSITE" id="PS50893"/>
    </source>
</evidence>